<sequence length="119" mass="13800">MRNKQDEFEALAPSQRFDIIVISETWRDDSCDWTILLDSYRLFRRDKQGRKGGGVALYVIERLECMELTAGNGTVESLWVSIKGQTNDMDVIVRVCYRPQGPDDDANKLYFEELRDTSK</sequence>
<keyword evidence="2" id="KW-1185">Reference proteome</keyword>
<dbReference type="Gene3D" id="3.60.10.10">
    <property type="entry name" value="Endonuclease/exonuclease/phosphatase"/>
    <property type="match status" value="1"/>
</dbReference>
<dbReference type="InterPro" id="IPR036691">
    <property type="entry name" value="Endo/exonu/phosph_ase_sf"/>
</dbReference>
<dbReference type="EMBL" id="WHWB01032963">
    <property type="protein sequence ID" value="KAJ7422683.1"/>
    <property type="molecule type" value="Genomic_DNA"/>
</dbReference>
<organism evidence="1 2">
    <name type="scientific">Willisornis vidua</name>
    <name type="common">Xingu scale-backed antbird</name>
    <dbReference type="NCBI Taxonomy" id="1566151"/>
    <lineage>
        <taxon>Eukaryota</taxon>
        <taxon>Metazoa</taxon>
        <taxon>Chordata</taxon>
        <taxon>Craniata</taxon>
        <taxon>Vertebrata</taxon>
        <taxon>Euteleostomi</taxon>
        <taxon>Archelosauria</taxon>
        <taxon>Archosauria</taxon>
        <taxon>Dinosauria</taxon>
        <taxon>Saurischia</taxon>
        <taxon>Theropoda</taxon>
        <taxon>Coelurosauria</taxon>
        <taxon>Aves</taxon>
        <taxon>Neognathae</taxon>
        <taxon>Neoaves</taxon>
        <taxon>Telluraves</taxon>
        <taxon>Australaves</taxon>
        <taxon>Passeriformes</taxon>
        <taxon>Thamnophilidae</taxon>
        <taxon>Willisornis</taxon>
    </lineage>
</organism>
<dbReference type="SUPFAM" id="SSF56219">
    <property type="entry name" value="DNase I-like"/>
    <property type="match status" value="1"/>
</dbReference>
<reference evidence="1" key="1">
    <citation type="submission" date="2019-10" db="EMBL/GenBank/DDBJ databases">
        <authorList>
            <person name="Soares A.E.R."/>
            <person name="Aleixo A."/>
            <person name="Schneider P."/>
            <person name="Miyaki C.Y."/>
            <person name="Schneider M.P."/>
            <person name="Mello C."/>
            <person name="Vasconcelos A.T.R."/>
        </authorList>
    </citation>
    <scope>NUCLEOTIDE SEQUENCE</scope>
    <source>
        <tissue evidence="1">Muscle</tissue>
    </source>
</reference>
<accession>A0ABQ9DJL3</accession>
<comment type="caution">
    <text evidence="1">The sequence shown here is derived from an EMBL/GenBank/DDBJ whole genome shotgun (WGS) entry which is preliminary data.</text>
</comment>
<dbReference type="Proteomes" id="UP001145742">
    <property type="component" value="Unassembled WGS sequence"/>
</dbReference>
<evidence type="ECO:0000313" key="1">
    <source>
        <dbReference type="EMBL" id="KAJ7422683.1"/>
    </source>
</evidence>
<proteinExistence type="predicted"/>
<gene>
    <name evidence="1" type="ORF">WISP_36882</name>
</gene>
<dbReference type="PANTHER" id="PTHR33395:SF22">
    <property type="entry name" value="REVERSE TRANSCRIPTASE DOMAIN-CONTAINING PROTEIN"/>
    <property type="match status" value="1"/>
</dbReference>
<protein>
    <submittedName>
        <fullName evidence="1">Mitochondrial fission process protein 1</fullName>
    </submittedName>
</protein>
<name>A0ABQ9DJL3_9PASS</name>
<dbReference type="PANTHER" id="PTHR33395">
    <property type="entry name" value="TRANSCRIPTASE, PUTATIVE-RELATED-RELATED"/>
    <property type="match status" value="1"/>
</dbReference>
<evidence type="ECO:0000313" key="2">
    <source>
        <dbReference type="Proteomes" id="UP001145742"/>
    </source>
</evidence>